<evidence type="ECO:0000256" key="6">
    <source>
        <dbReference type="SAM" id="Phobius"/>
    </source>
</evidence>
<dbReference type="Pfam" id="PF01794">
    <property type="entry name" value="Ferric_reduct"/>
    <property type="match status" value="1"/>
</dbReference>
<evidence type="ECO:0000256" key="3">
    <source>
        <dbReference type="ARBA" id="ARBA00022989"/>
    </source>
</evidence>
<proteinExistence type="predicted"/>
<evidence type="ECO:0000259" key="7">
    <source>
        <dbReference type="Pfam" id="PF01794"/>
    </source>
</evidence>
<evidence type="ECO:0000256" key="5">
    <source>
        <dbReference type="SAM" id="MobiDB-lite"/>
    </source>
</evidence>
<accession>A0A6J6EZJ3</accession>
<feature type="compositionally biased region" description="Basic and acidic residues" evidence="5">
    <location>
        <begin position="193"/>
        <end position="218"/>
    </location>
</feature>
<protein>
    <submittedName>
        <fullName evidence="8">Unannotated protein</fullName>
    </submittedName>
</protein>
<feature type="transmembrane region" description="Helical" evidence="6">
    <location>
        <begin position="25"/>
        <end position="46"/>
    </location>
</feature>
<name>A0A6J6EZJ3_9ZZZZ</name>
<dbReference type="GO" id="GO:0016020">
    <property type="term" value="C:membrane"/>
    <property type="evidence" value="ECO:0007669"/>
    <property type="project" value="UniProtKB-SubCell"/>
</dbReference>
<reference evidence="8" key="1">
    <citation type="submission" date="2020-05" db="EMBL/GenBank/DDBJ databases">
        <authorList>
            <person name="Chiriac C."/>
            <person name="Salcher M."/>
            <person name="Ghai R."/>
            <person name="Kavagutti S V."/>
        </authorList>
    </citation>
    <scope>NUCLEOTIDE SEQUENCE</scope>
</reference>
<evidence type="ECO:0000256" key="2">
    <source>
        <dbReference type="ARBA" id="ARBA00022692"/>
    </source>
</evidence>
<keyword evidence="2 6" id="KW-0812">Transmembrane</keyword>
<feature type="region of interest" description="Disordered" evidence="5">
    <location>
        <begin position="193"/>
        <end position="229"/>
    </location>
</feature>
<keyword evidence="3 6" id="KW-1133">Transmembrane helix</keyword>
<evidence type="ECO:0000256" key="4">
    <source>
        <dbReference type="ARBA" id="ARBA00023136"/>
    </source>
</evidence>
<evidence type="ECO:0000256" key="1">
    <source>
        <dbReference type="ARBA" id="ARBA00004141"/>
    </source>
</evidence>
<feature type="domain" description="Ferric oxidoreductase" evidence="7">
    <location>
        <begin position="23"/>
        <end position="143"/>
    </location>
</feature>
<dbReference type="EMBL" id="CAEZSR010000158">
    <property type="protein sequence ID" value="CAB4581536.1"/>
    <property type="molecule type" value="Genomic_DNA"/>
</dbReference>
<sequence length="229" mass="25762">MGIIAFEWDFELDKVDWYVARSSGWVAFVLLACTVVWGVLGVTRLVERRGLPRWLMELHRHLALLTIVFTAIHLAALVWDDYMVIGWREILVPMAMDEYRPGAVTWGVIALYLLVAIQITSWLRNRLPRRVWRGVHLLAYPTMWMVTMHGLQAGTDAGVPAVRWGTIVVVGLVSFLTFIRLFTVGPRRRRSDDAVDTLGRDVDTPPDADRDDPGRGAELDAAAGGLRTG</sequence>
<keyword evidence="4 6" id="KW-0472">Membrane</keyword>
<feature type="transmembrane region" description="Helical" evidence="6">
    <location>
        <begin position="135"/>
        <end position="155"/>
    </location>
</feature>
<feature type="transmembrane region" description="Helical" evidence="6">
    <location>
        <begin position="103"/>
        <end position="123"/>
    </location>
</feature>
<comment type="subcellular location">
    <subcellularLocation>
        <location evidence="1">Membrane</location>
        <topology evidence="1">Multi-pass membrane protein</topology>
    </subcellularLocation>
</comment>
<dbReference type="InterPro" id="IPR013130">
    <property type="entry name" value="Fe3_Rdtase_TM_dom"/>
</dbReference>
<feature type="transmembrane region" description="Helical" evidence="6">
    <location>
        <begin position="58"/>
        <end position="79"/>
    </location>
</feature>
<gene>
    <name evidence="8" type="ORF">UFOPK1493_03125</name>
</gene>
<dbReference type="AlphaFoldDB" id="A0A6J6EZJ3"/>
<evidence type="ECO:0000313" key="8">
    <source>
        <dbReference type="EMBL" id="CAB4581536.1"/>
    </source>
</evidence>
<feature type="transmembrane region" description="Helical" evidence="6">
    <location>
        <begin position="161"/>
        <end position="182"/>
    </location>
</feature>
<organism evidence="8">
    <name type="scientific">freshwater metagenome</name>
    <dbReference type="NCBI Taxonomy" id="449393"/>
    <lineage>
        <taxon>unclassified sequences</taxon>
        <taxon>metagenomes</taxon>
        <taxon>ecological metagenomes</taxon>
    </lineage>
</organism>